<feature type="coiled-coil region" evidence="5">
    <location>
        <begin position="91"/>
        <end position="118"/>
    </location>
</feature>
<evidence type="ECO:0000259" key="6">
    <source>
        <dbReference type="PROSITE" id="PS50937"/>
    </source>
</evidence>
<dbReference type="SUPFAM" id="SSF55136">
    <property type="entry name" value="Probable bacterial effector-binding domain"/>
    <property type="match status" value="1"/>
</dbReference>
<reference evidence="7 8" key="2">
    <citation type="journal article" date="2011" name="Microbiology">
        <title>The genome sequence of Bacillus subtilis subsp. spizizenii W23: insights into speciation within the B. subtilis complex and into the history of B. subtilis genetics.</title>
        <authorList>
            <person name="Zeigler D.R."/>
        </authorList>
    </citation>
    <scope>NUCLEOTIDE SEQUENCE [LARGE SCALE GENOMIC DNA]</scope>
    <source>
        <strain evidence="8">ATCC 23059 / NRRL B-14472 / W23</strain>
    </source>
</reference>
<evidence type="ECO:0000256" key="2">
    <source>
        <dbReference type="ARBA" id="ARBA00023015"/>
    </source>
</evidence>
<keyword evidence="5" id="KW-0175">Coiled coil</keyword>
<accession>E0U4E6</accession>
<keyword evidence="4" id="KW-0804">Transcription</keyword>
<dbReference type="KEGG" id="bss:BSUW23_02730"/>
<dbReference type="PANTHER" id="PTHR30204">
    <property type="entry name" value="REDOX-CYCLING DRUG-SENSING TRANSCRIPTIONAL ACTIVATOR SOXR"/>
    <property type="match status" value="1"/>
</dbReference>
<dbReference type="InterPro" id="IPR047057">
    <property type="entry name" value="MerR_fam"/>
</dbReference>
<dbReference type="Pfam" id="PF06445">
    <property type="entry name" value="GyrI-like"/>
    <property type="match status" value="1"/>
</dbReference>
<dbReference type="SMART" id="SM00871">
    <property type="entry name" value="AraC_E_bind"/>
    <property type="match status" value="1"/>
</dbReference>
<keyword evidence="3" id="KW-0238">DNA-binding</keyword>
<dbReference type="GO" id="GO:0003677">
    <property type="term" value="F:DNA binding"/>
    <property type="evidence" value="ECO:0007669"/>
    <property type="project" value="UniProtKB-KW"/>
</dbReference>
<dbReference type="InterPro" id="IPR000551">
    <property type="entry name" value="MerR-type_HTH_dom"/>
</dbReference>
<dbReference type="InterPro" id="IPR011256">
    <property type="entry name" value="Reg_factor_effector_dom_sf"/>
</dbReference>
<evidence type="ECO:0000256" key="5">
    <source>
        <dbReference type="SAM" id="Coils"/>
    </source>
</evidence>
<dbReference type="AlphaFoldDB" id="E0U4E6"/>
<dbReference type="Gene3D" id="3.20.80.10">
    <property type="entry name" value="Regulatory factor, effector binding domain"/>
    <property type="match status" value="1"/>
</dbReference>
<dbReference type="HOGENOM" id="CLU_065103_0_0_9"/>
<dbReference type="InterPro" id="IPR029442">
    <property type="entry name" value="GyrI-like"/>
</dbReference>
<dbReference type="PROSITE" id="PS50937">
    <property type="entry name" value="HTH_MERR_2"/>
    <property type="match status" value="1"/>
</dbReference>
<dbReference type="Proteomes" id="UP000002233">
    <property type="component" value="Chromosome"/>
</dbReference>
<dbReference type="SUPFAM" id="SSF46955">
    <property type="entry name" value="Putative DNA-binding domain"/>
    <property type="match status" value="1"/>
</dbReference>
<dbReference type="GO" id="GO:0003700">
    <property type="term" value="F:DNA-binding transcription factor activity"/>
    <property type="evidence" value="ECO:0007669"/>
    <property type="project" value="InterPro"/>
</dbReference>
<proteinExistence type="predicted"/>
<evidence type="ECO:0000313" key="7">
    <source>
        <dbReference type="EMBL" id="ADM36604.1"/>
    </source>
</evidence>
<dbReference type="Gene3D" id="1.10.1660.10">
    <property type="match status" value="1"/>
</dbReference>
<reference key="1">
    <citation type="submission" date="2010-08" db="EMBL/GenBank/DDBJ databases">
        <authorList>
            <person name="Zeigler D.R."/>
        </authorList>
    </citation>
    <scope>NUCLEOTIDE SEQUENCE</scope>
    <source>
        <strain>W23</strain>
    </source>
</reference>
<sequence length="277" mass="32763">MNRKVVKMKEFFSIGEVSKLFNVKISALRYYDEIGLLKPEYKDEHTNYRYYSTRQFERLDTIKYLRALGLPINKLLDFYNSQNTNTLLHLLKSQQTEIDRKKRELERIERKISRRIMQIEDAVHTPLHHITKIKLPALRVAYLQHEYILGHDIEHSLAELRTHLNVNEDIFIGKIGLSISAANVKANQFDKYSSIFMILEDENEETSSEIIFPSREYLQIRFKGSHPEAEPYYKQLLAYMKEHHYKLAGDSIEITLIDYGITNHLDNYVTEILLPIK</sequence>
<dbReference type="SMART" id="SM00422">
    <property type="entry name" value="HTH_MERR"/>
    <property type="match status" value="1"/>
</dbReference>
<dbReference type="InterPro" id="IPR009061">
    <property type="entry name" value="DNA-bd_dom_put_sf"/>
</dbReference>
<dbReference type="PANTHER" id="PTHR30204:SF69">
    <property type="entry name" value="MERR-FAMILY TRANSCRIPTIONAL REGULATOR"/>
    <property type="match status" value="1"/>
</dbReference>
<keyword evidence="2" id="KW-0805">Transcription regulation</keyword>
<evidence type="ECO:0000256" key="1">
    <source>
        <dbReference type="ARBA" id="ARBA00022491"/>
    </source>
</evidence>
<evidence type="ECO:0000313" key="8">
    <source>
        <dbReference type="Proteomes" id="UP000002233"/>
    </source>
</evidence>
<gene>
    <name evidence="7" type="primary">ydfL</name>
    <name evidence="7" type="ordered locus">BSUW23_02730</name>
</gene>
<evidence type="ECO:0000256" key="3">
    <source>
        <dbReference type="ARBA" id="ARBA00023125"/>
    </source>
</evidence>
<dbReference type="Pfam" id="PF13411">
    <property type="entry name" value="MerR_1"/>
    <property type="match status" value="1"/>
</dbReference>
<dbReference type="EMBL" id="CP002183">
    <property type="protein sequence ID" value="ADM36604.1"/>
    <property type="molecule type" value="Genomic_DNA"/>
</dbReference>
<name>E0U4E6_BACSH</name>
<evidence type="ECO:0000256" key="4">
    <source>
        <dbReference type="ARBA" id="ARBA00023163"/>
    </source>
</evidence>
<keyword evidence="1" id="KW-0678">Repressor</keyword>
<dbReference type="CDD" id="cd01107">
    <property type="entry name" value="HTH_BmrR"/>
    <property type="match status" value="1"/>
</dbReference>
<dbReference type="InterPro" id="IPR010499">
    <property type="entry name" value="AraC_E-bd"/>
</dbReference>
<feature type="domain" description="HTH merR-type" evidence="6">
    <location>
        <begin position="11"/>
        <end position="78"/>
    </location>
</feature>
<protein>
    <submittedName>
        <fullName evidence="7">Putative transcriptional regulator of efflux transporter</fullName>
    </submittedName>
</protein>
<organism evidence="7 8">
    <name type="scientific">Bacillus spizizenii (strain ATCC 23059 / NRRL B-14472 / W23)</name>
    <name type="common">Bacillus subtilis subsp. spizizenii</name>
    <dbReference type="NCBI Taxonomy" id="655816"/>
    <lineage>
        <taxon>Bacteria</taxon>
        <taxon>Bacillati</taxon>
        <taxon>Bacillota</taxon>
        <taxon>Bacilli</taxon>
        <taxon>Bacillales</taxon>
        <taxon>Bacillaceae</taxon>
        <taxon>Bacillus</taxon>
    </lineage>
</organism>